<dbReference type="Pfam" id="PF03988">
    <property type="entry name" value="DUF347"/>
    <property type="match status" value="1"/>
</dbReference>
<dbReference type="EMBL" id="FCOK02000043">
    <property type="protein sequence ID" value="SAL52545.1"/>
    <property type="molecule type" value="Genomic_DNA"/>
</dbReference>
<feature type="transmembrane region" description="Helical" evidence="1">
    <location>
        <begin position="34"/>
        <end position="54"/>
    </location>
</feature>
<feature type="transmembrane region" description="Helical" evidence="1">
    <location>
        <begin position="206"/>
        <end position="229"/>
    </location>
</feature>
<dbReference type="AlphaFoldDB" id="A0A158I7J6"/>
<protein>
    <submittedName>
        <fullName evidence="2">Membrane protein</fullName>
    </submittedName>
</protein>
<feature type="transmembrane region" description="Helical" evidence="1">
    <location>
        <begin position="183"/>
        <end position="200"/>
    </location>
</feature>
<feature type="transmembrane region" description="Helical" evidence="1">
    <location>
        <begin position="93"/>
        <end position="111"/>
    </location>
</feature>
<gene>
    <name evidence="2" type="ORF">AWB69_05447</name>
</gene>
<name>A0A158I7J6_9BURK</name>
<dbReference type="OrthoDB" id="9128482at2"/>
<dbReference type="InterPro" id="IPR007136">
    <property type="entry name" value="DUF347"/>
</dbReference>
<organism evidence="2 3">
    <name type="scientific">Caballeronia udeis</name>
    <dbReference type="NCBI Taxonomy" id="1232866"/>
    <lineage>
        <taxon>Bacteria</taxon>
        <taxon>Pseudomonadati</taxon>
        <taxon>Pseudomonadota</taxon>
        <taxon>Betaproteobacteria</taxon>
        <taxon>Burkholderiales</taxon>
        <taxon>Burkholderiaceae</taxon>
        <taxon>Caballeronia</taxon>
    </lineage>
</organism>
<keyword evidence="1" id="KW-1133">Transmembrane helix</keyword>
<dbReference type="Proteomes" id="UP000054683">
    <property type="component" value="Unassembled WGS sequence"/>
</dbReference>
<proteinExistence type="predicted"/>
<feature type="transmembrane region" description="Helical" evidence="1">
    <location>
        <begin position="123"/>
        <end position="146"/>
    </location>
</feature>
<accession>A0A158I7J6</accession>
<evidence type="ECO:0000256" key="1">
    <source>
        <dbReference type="SAM" id="Phobius"/>
    </source>
</evidence>
<reference evidence="2 3" key="1">
    <citation type="submission" date="2016-01" db="EMBL/GenBank/DDBJ databases">
        <authorList>
            <person name="Oliw E.H."/>
        </authorList>
    </citation>
    <scope>NUCLEOTIDE SEQUENCE [LARGE SCALE GENOMIC DNA]</scope>
    <source>
        <strain evidence="2">LMG 27134</strain>
    </source>
</reference>
<feature type="transmembrane region" description="Helical" evidence="1">
    <location>
        <begin position="158"/>
        <end position="176"/>
    </location>
</feature>
<keyword evidence="1" id="KW-0472">Membrane</keyword>
<sequence>MYLKVTPKVGPRYWAAILVASMCGTNLGDTIPDVLKVSALSGLIMLAFMFALLMSAERATARGSEAFYWIAILVVRAAATNIADYSIDQAHLTYLNVIAALVLLLGGILVLQHRSKLKQIKGTLPATGGLYWLTMLLAGSLGTVIGDALGHSFNSVKIGVPISASIATLALLLIWTARTRMNWLGATSYWVAVVGVRWWGTNVGDVLAFLLSLVPSASITGSALAILLLTWRASPTGSTDLARSSRGQET</sequence>
<keyword evidence="1" id="KW-0812">Transmembrane</keyword>
<evidence type="ECO:0000313" key="2">
    <source>
        <dbReference type="EMBL" id="SAL52545.1"/>
    </source>
</evidence>
<evidence type="ECO:0000313" key="3">
    <source>
        <dbReference type="Proteomes" id="UP000054683"/>
    </source>
</evidence>
<feature type="transmembrane region" description="Helical" evidence="1">
    <location>
        <begin position="66"/>
        <end position="87"/>
    </location>
</feature>
<feature type="transmembrane region" description="Helical" evidence="1">
    <location>
        <begin position="12"/>
        <end position="28"/>
    </location>
</feature>